<accession>A0ABW1ZK14</accession>
<keyword evidence="2" id="KW-1185">Reference proteome</keyword>
<evidence type="ECO:0000313" key="2">
    <source>
        <dbReference type="Proteomes" id="UP001596317"/>
    </source>
</evidence>
<proteinExistence type="predicted"/>
<reference evidence="2" key="1">
    <citation type="journal article" date="2019" name="Int. J. Syst. Evol. Microbiol.">
        <title>The Global Catalogue of Microorganisms (GCM) 10K type strain sequencing project: providing services to taxonomists for standard genome sequencing and annotation.</title>
        <authorList>
            <consortium name="The Broad Institute Genomics Platform"/>
            <consortium name="The Broad Institute Genome Sequencing Center for Infectious Disease"/>
            <person name="Wu L."/>
            <person name="Ma J."/>
        </authorList>
    </citation>
    <scope>NUCLEOTIDE SEQUENCE [LARGE SCALE GENOMIC DNA]</scope>
    <source>
        <strain evidence="2">CCUG 63830</strain>
    </source>
</reference>
<name>A0ABW1ZK14_9DEIO</name>
<dbReference type="RefSeq" id="WP_380056664.1">
    <property type="nucleotide sequence ID" value="NZ_JBHSWB010000001.1"/>
</dbReference>
<sequence length="62" mass="6958">MAEAERLIALWDTGIDWNDPGGSSPWTAEDTRRFQAQAEALLDRLRVALGPGFMVVDERQRA</sequence>
<dbReference type="EMBL" id="JBHSWB010000001">
    <property type="protein sequence ID" value="MFC6661260.1"/>
    <property type="molecule type" value="Genomic_DNA"/>
</dbReference>
<dbReference type="Proteomes" id="UP001596317">
    <property type="component" value="Unassembled WGS sequence"/>
</dbReference>
<comment type="caution">
    <text evidence="1">The sequence shown here is derived from an EMBL/GenBank/DDBJ whole genome shotgun (WGS) entry which is preliminary data.</text>
</comment>
<organism evidence="1 2">
    <name type="scientific">Deinococcus multiflagellatus</name>
    <dbReference type="NCBI Taxonomy" id="1656887"/>
    <lineage>
        <taxon>Bacteria</taxon>
        <taxon>Thermotogati</taxon>
        <taxon>Deinococcota</taxon>
        <taxon>Deinococci</taxon>
        <taxon>Deinococcales</taxon>
        <taxon>Deinococcaceae</taxon>
        <taxon>Deinococcus</taxon>
    </lineage>
</organism>
<gene>
    <name evidence="1" type="ORF">ACFP90_13600</name>
</gene>
<evidence type="ECO:0000313" key="1">
    <source>
        <dbReference type="EMBL" id="MFC6661260.1"/>
    </source>
</evidence>
<protein>
    <submittedName>
        <fullName evidence="1">Uncharacterized protein</fullName>
    </submittedName>
</protein>